<dbReference type="Gene3D" id="2.60.120.200">
    <property type="match status" value="1"/>
</dbReference>
<evidence type="ECO:0008006" key="3">
    <source>
        <dbReference type="Google" id="ProtNLM"/>
    </source>
</evidence>
<comment type="caution">
    <text evidence="1">The sequence shown here is derived from an EMBL/GenBank/DDBJ whole genome shotgun (WGS) entry which is preliminary data.</text>
</comment>
<sequence length="778" mass="86180">MKGIFMTKYNSLKQLLLIFTGVIFLLIIHSFNCIQIIKADDNVDYEHALATAPKGLNWNNDAFVIADFQAAAETRLRRPVIVPSNNMFNSSMTNNAQITQSTNPDPNTKGTSVIKMTNGKYQTGAVWSHMGSDNYFDIQHPQKASMWLYFGPSTSSTGFVGDGMAFVLQNDKNKENSIALSADGIPVNGQALGVWGADWDHENQNFPDRLAKTAIQKSWALEFDTFVNRYKPSTGGTGEGVSFDLNVGNASNGDRHIAGNYPALATTYKSDGDYPGFFTMDHGKNYKLHSNLVDGKWHHVTITWIPKSDNDHSQGTLTYAYNDKDPVTGTPIIDPKKIVQTSFNIDTKNFGLEGNNTKLYWGFTGSTGKYSENNLLVFESIPSFVDAEAIPAIYDDSQGGSEITESNNTVDPNSDIRYTYTLNYKGWTKNWDKIHTKVDVPDHIKFTSGTITYPNSSDSKPHQIDPSVFSNSNATKLDFLLPDKLTPESRTAIIELHGKTEKNATETLTVPAAHASFEGDNLITDANTIPFKIRYRKLNLSSDSPNIIKVKENEDVYIPAQVTYAGSNNNPYYQNLTVYQKLNNNSTEAQSITADLSGNFELPIAGYSLDKINTVSFYVKDQDGNTSNTITRQITVGGNLAFDYVQNIVSFKPINGSFTDEVLPRLGKWQINVVDSREKGSEWSVQAKANDLISNDNNKLKLLGNIFYRDTSGKDHDIDKDFPVATHVKDTDGTQVKNIADTWTDNSGILLAVKKGNKAGVYTSKISWSLIDSISNKT</sequence>
<gene>
    <name evidence="1" type="ORF">FC97_GL001933</name>
</gene>
<dbReference type="InterPro" id="IPR013320">
    <property type="entry name" value="ConA-like_dom_sf"/>
</dbReference>
<proteinExistence type="predicted"/>
<evidence type="ECO:0000313" key="1">
    <source>
        <dbReference type="EMBL" id="KRK52767.1"/>
    </source>
</evidence>
<organism evidence="1 2">
    <name type="scientific">Companilactobacillus kimchii DSM 13961 = JCM 10707</name>
    <dbReference type="NCBI Taxonomy" id="1423765"/>
    <lineage>
        <taxon>Bacteria</taxon>
        <taxon>Bacillati</taxon>
        <taxon>Bacillota</taxon>
        <taxon>Bacilli</taxon>
        <taxon>Lactobacillales</taxon>
        <taxon>Lactobacillaceae</taxon>
        <taxon>Companilactobacillus</taxon>
        <taxon>Companilactobacillus kimchii</taxon>
    </lineage>
</organism>
<dbReference type="Proteomes" id="UP000051499">
    <property type="component" value="Unassembled WGS sequence"/>
</dbReference>
<dbReference type="SUPFAM" id="SSF49899">
    <property type="entry name" value="Concanavalin A-like lectins/glucanases"/>
    <property type="match status" value="1"/>
</dbReference>
<evidence type="ECO:0000313" key="2">
    <source>
        <dbReference type="Proteomes" id="UP000051499"/>
    </source>
</evidence>
<accession>A0ABR5NV98</accession>
<reference evidence="1 2" key="1">
    <citation type="journal article" date="2015" name="Genome Announc.">
        <title>Expanding the biotechnology potential of lactobacilli through comparative genomics of 213 strains and associated genera.</title>
        <authorList>
            <person name="Sun Z."/>
            <person name="Harris H.M."/>
            <person name="McCann A."/>
            <person name="Guo C."/>
            <person name="Argimon S."/>
            <person name="Zhang W."/>
            <person name="Yang X."/>
            <person name="Jeffery I.B."/>
            <person name="Cooney J.C."/>
            <person name="Kagawa T.F."/>
            <person name="Liu W."/>
            <person name="Song Y."/>
            <person name="Salvetti E."/>
            <person name="Wrobel A."/>
            <person name="Rasinkangas P."/>
            <person name="Parkhill J."/>
            <person name="Rea M.C."/>
            <person name="O'Sullivan O."/>
            <person name="Ritari J."/>
            <person name="Douillard F.P."/>
            <person name="Paul Ross R."/>
            <person name="Yang R."/>
            <person name="Briner A.E."/>
            <person name="Felis G.E."/>
            <person name="de Vos W.M."/>
            <person name="Barrangou R."/>
            <person name="Klaenhammer T.R."/>
            <person name="Caufield P.W."/>
            <person name="Cui Y."/>
            <person name="Zhang H."/>
            <person name="O'Toole P.W."/>
        </authorList>
    </citation>
    <scope>NUCLEOTIDE SEQUENCE [LARGE SCALE GENOMIC DNA]</scope>
    <source>
        <strain evidence="1 2">DSM 13961</strain>
    </source>
</reference>
<keyword evidence="2" id="KW-1185">Reference proteome</keyword>
<protein>
    <recommendedName>
        <fullName evidence="3">Extracellular protein</fullName>
    </recommendedName>
</protein>
<dbReference type="EMBL" id="AZDH01000005">
    <property type="protein sequence ID" value="KRK52767.1"/>
    <property type="molecule type" value="Genomic_DNA"/>
</dbReference>
<name>A0ABR5NV98_9LACO</name>